<evidence type="ECO:0000256" key="1">
    <source>
        <dbReference type="SAM" id="Phobius"/>
    </source>
</evidence>
<feature type="transmembrane region" description="Helical" evidence="1">
    <location>
        <begin position="35"/>
        <end position="52"/>
    </location>
</feature>
<reference evidence="3" key="1">
    <citation type="journal article" date="2005" name="Nature">
        <title>The map-based sequence of the rice genome.</title>
        <authorList>
            <consortium name="International rice genome sequencing project (IRGSP)"/>
            <person name="Matsumoto T."/>
            <person name="Wu J."/>
            <person name="Kanamori H."/>
            <person name="Katayose Y."/>
            <person name="Fujisawa M."/>
            <person name="Namiki N."/>
            <person name="Mizuno H."/>
            <person name="Yamamoto K."/>
            <person name="Antonio B.A."/>
            <person name="Baba T."/>
            <person name="Sakata K."/>
            <person name="Nagamura Y."/>
            <person name="Aoki H."/>
            <person name="Arikawa K."/>
            <person name="Arita K."/>
            <person name="Bito T."/>
            <person name="Chiden Y."/>
            <person name="Fujitsuka N."/>
            <person name="Fukunaka R."/>
            <person name="Hamada M."/>
            <person name="Harada C."/>
            <person name="Hayashi A."/>
            <person name="Hijishita S."/>
            <person name="Honda M."/>
            <person name="Hosokawa S."/>
            <person name="Ichikawa Y."/>
            <person name="Idonuma A."/>
            <person name="Iijima M."/>
            <person name="Ikeda M."/>
            <person name="Ikeno M."/>
            <person name="Ito K."/>
            <person name="Ito S."/>
            <person name="Ito T."/>
            <person name="Ito Y."/>
            <person name="Ito Y."/>
            <person name="Iwabuchi A."/>
            <person name="Kamiya K."/>
            <person name="Karasawa W."/>
            <person name="Kurita K."/>
            <person name="Katagiri S."/>
            <person name="Kikuta A."/>
            <person name="Kobayashi H."/>
            <person name="Kobayashi N."/>
            <person name="Machita K."/>
            <person name="Maehara T."/>
            <person name="Masukawa M."/>
            <person name="Mizubayashi T."/>
            <person name="Mukai Y."/>
            <person name="Nagasaki H."/>
            <person name="Nagata Y."/>
            <person name="Naito S."/>
            <person name="Nakashima M."/>
            <person name="Nakama Y."/>
            <person name="Nakamichi Y."/>
            <person name="Nakamura M."/>
            <person name="Meguro A."/>
            <person name="Negishi M."/>
            <person name="Ohta I."/>
            <person name="Ohta T."/>
            <person name="Okamoto M."/>
            <person name="Ono N."/>
            <person name="Saji S."/>
            <person name="Sakaguchi M."/>
            <person name="Sakai K."/>
            <person name="Shibata M."/>
            <person name="Shimokawa T."/>
            <person name="Song J."/>
            <person name="Takazaki Y."/>
            <person name="Terasawa K."/>
            <person name="Tsugane M."/>
            <person name="Tsuji K."/>
            <person name="Ueda S."/>
            <person name="Waki K."/>
            <person name="Yamagata H."/>
            <person name="Yamamoto M."/>
            <person name="Yamamoto S."/>
            <person name="Yamane H."/>
            <person name="Yoshiki S."/>
            <person name="Yoshihara R."/>
            <person name="Yukawa K."/>
            <person name="Zhong H."/>
            <person name="Yano M."/>
            <person name="Yuan Q."/>
            <person name="Ouyang S."/>
            <person name="Liu J."/>
            <person name="Jones K.M."/>
            <person name="Gansberger K."/>
            <person name="Moffat K."/>
            <person name="Hill J."/>
            <person name="Bera J."/>
            <person name="Fadrosh D."/>
            <person name="Jin S."/>
            <person name="Johri S."/>
            <person name="Kim M."/>
            <person name="Overton L."/>
            <person name="Reardon M."/>
            <person name="Tsitrin T."/>
            <person name="Vuong H."/>
            <person name="Weaver B."/>
            <person name="Ciecko A."/>
            <person name="Tallon L."/>
            <person name="Jackson J."/>
            <person name="Pai G."/>
            <person name="Aken S.V."/>
            <person name="Utterback T."/>
            <person name="Reidmuller S."/>
            <person name="Feldblyum T."/>
            <person name="Hsiao J."/>
            <person name="Zismann V."/>
            <person name="Iobst S."/>
            <person name="de Vazeille A.R."/>
            <person name="Buell C.R."/>
            <person name="Ying K."/>
            <person name="Li Y."/>
            <person name="Lu T."/>
            <person name="Huang Y."/>
            <person name="Zhao Q."/>
            <person name="Feng Q."/>
            <person name="Zhang L."/>
            <person name="Zhu J."/>
            <person name="Weng Q."/>
            <person name="Mu J."/>
            <person name="Lu Y."/>
            <person name="Fan D."/>
            <person name="Liu Y."/>
            <person name="Guan J."/>
            <person name="Zhang Y."/>
            <person name="Yu S."/>
            <person name="Liu X."/>
            <person name="Zhang Y."/>
            <person name="Hong G."/>
            <person name="Han B."/>
            <person name="Choisne N."/>
            <person name="Demange N."/>
            <person name="Orjeda G."/>
            <person name="Samain S."/>
            <person name="Cattolico L."/>
            <person name="Pelletier E."/>
            <person name="Couloux A."/>
            <person name="Segurens B."/>
            <person name="Wincker P."/>
            <person name="D'Hont A."/>
            <person name="Scarpelli C."/>
            <person name="Weissenbach J."/>
            <person name="Salanoubat M."/>
            <person name="Quetier F."/>
            <person name="Yu Y."/>
            <person name="Kim H.R."/>
            <person name="Rambo T."/>
            <person name="Currie J."/>
            <person name="Collura K."/>
            <person name="Luo M."/>
            <person name="Yang T."/>
            <person name="Ammiraju J.S.S."/>
            <person name="Engler F."/>
            <person name="Soderlund C."/>
            <person name="Wing R.A."/>
            <person name="Palmer L.E."/>
            <person name="de la Bastide M."/>
            <person name="Spiegel L."/>
            <person name="Nascimento L."/>
            <person name="Zutavern T."/>
            <person name="O'Shaughnessy A."/>
            <person name="Dike S."/>
            <person name="Dedhia N."/>
            <person name="Preston R."/>
            <person name="Balija V."/>
            <person name="McCombie W.R."/>
            <person name="Chow T."/>
            <person name="Chen H."/>
            <person name="Chung M."/>
            <person name="Chen C."/>
            <person name="Shaw J."/>
            <person name="Wu H."/>
            <person name="Hsiao K."/>
            <person name="Chao Y."/>
            <person name="Chu M."/>
            <person name="Cheng C."/>
            <person name="Hour A."/>
            <person name="Lee P."/>
            <person name="Lin S."/>
            <person name="Lin Y."/>
            <person name="Liou J."/>
            <person name="Liu S."/>
            <person name="Hsing Y."/>
            <person name="Raghuvanshi S."/>
            <person name="Mohanty A."/>
            <person name="Bharti A.K."/>
            <person name="Gaur A."/>
            <person name="Gupta V."/>
            <person name="Kumar D."/>
            <person name="Ravi V."/>
            <person name="Vij S."/>
            <person name="Kapur A."/>
            <person name="Khurana P."/>
            <person name="Khurana P."/>
            <person name="Khurana J.P."/>
            <person name="Tyagi A.K."/>
            <person name="Gaikwad K."/>
            <person name="Singh A."/>
            <person name="Dalal V."/>
            <person name="Srivastava S."/>
            <person name="Dixit A."/>
            <person name="Pal A.K."/>
            <person name="Ghazi I.A."/>
            <person name="Yadav M."/>
            <person name="Pandit A."/>
            <person name="Bhargava A."/>
            <person name="Sureshbabu K."/>
            <person name="Batra K."/>
            <person name="Sharma T.R."/>
            <person name="Mohapatra T."/>
            <person name="Singh N.K."/>
            <person name="Messing J."/>
            <person name="Nelson A.B."/>
            <person name="Fuks G."/>
            <person name="Kavchok S."/>
            <person name="Keizer G."/>
            <person name="Linton E."/>
            <person name="Llaca V."/>
            <person name="Song R."/>
            <person name="Tanyolac B."/>
            <person name="Young S."/>
            <person name="Ho-Il K."/>
            <person name="Hahn J.H."/>
            <person name="Sangsakoo G."/>
            <person name="Vanavichit A."/>
            <person name="de Mattos Luiz.A.T."/>
            <person name="Zimmer P.D."/>
            <person name="Malone G."/>
            <person name="Dellagostin O."/>
            <person name="de Oliveira A.C."/>
            <person name="Bevan M."/>
            <person name="Bancroft I."/>
            <person name="Minx P."/>
            <person name="Cordum H."/>
            <person name="Wilson R."/>
            <person name="Cheng Z."/>
            <person name="Jin W."/>
            <person name="Jiang J."/>
            <person name="Leong S.A."/>
            <person name="Iwama H."/>
            <person name="Gojobori T."/>
            <person name="Itoh T."/>
            <person name="Niimura Y."/>
            <person name="Fujii Y."/>
            <person name="Habara T."/>
            <person name="Sakai H."/>
            <person name="Sato Y."/>
            <person name="Wilson G."/>
            <person name="Kumar K."/>
            <person name="McCouch S."/>
            <person name="Juretic N."/>
            <person name="Hoen D."/>
            <person name="Wright S."/>
            <person name="Bruskiewich R."/>
            <person name="Bureau T."/>
            <person name="Miyao A."/>
            <person name="Hirochika H."/>
            <person name="Nishikawa T."/>
            <person name="Kadowaki K."/>
            <person name="Sugiura M."/>
            <person name="Burr B."/>
            <person name="Sasaki T."/>
        </authorList>
    </citation>
    <scope>NUCLEOTIDE SEQUENCE [LARGE SCALE GENOMIC DNA]</scope>
    <source>
        <strain evidence="3">cv. Nipponbare</strain>
    </source>
</reference>
<reference evidence="3" key="2">
    <citation type="journal article" date="2008" name="Nucleic Acids Res.">
        <title>The rice annotation project database (RAP-DB): 2008 update.</title>
        <authorList>
            <consortium name="The rice annotation project (RAP)"/>
        </authorList>
    </citation>
    <scope>GENOME REANNOTATION</scope>
    <source>
        <strain evidence="3">cv. Nipponbare</strain>
    </source>
</reference>
<gene>
    <name evidence="2" type="primary">OSJNBa0063E14.19</name>
</gene>
<sequence length="71" mass="7553">MPVRLILQLTSINPTSGIDRGGRSIFGEARSSRDFSWHCILFVKVFFLYIAMSTTGASVTGGEGNGGTRGG</sequence>
<name>Q6K3C8_ORYSJ</name>
<proteinExistence type="predicted"/>
<protein>
    <submittedName>
        <fullName evidence="2">Uncharacterized protein</fullName>
    </submittedName>
</protein>
<dbReference type="Proteomes" id="UP000000763">
    <property type="component" value="Chromosome 2"/>
</dbReference>
<keyword evidence="1" id="KW-1133">Transmembrane helix</keyword>
<dbReference type="EMBL" id="AP005694">
    <property type="protein sequence ID" value="BAD22412.1"/>
    <property type="molecule type" value="Genomic_DNA"/>
</dbReference>
<evidence type="ECO:0000313" key="3">
    <source>
        <dbReference type="Proteomes" id="UP000000763"/>
    </source>
</evidence>
<keyword evidence="1" id="KW-0472">Membrane</keyword>
<accession>Q6K3C8</accession>
<organism evidence="2 3">
    <name type="scientific">Oryza sativa subsp. japonica</name>
    <name type="common">Rice</name>
    <dbReference type="NCBI Taxonomy" id="39947"/>
    <lineage>
        <taxon>Eukaryota</taxon>
        <taxon>Viridiplantae</taxon>
        <taxon>Streptophyta</taxon>
        <taxon>Embryophyta</taxon>
        <taxon>Tracheophyta</taxon>
        <taxon>Spermatophyta</taxon>
        <taxon>Magnoliopsida</taxon>
        <taxon>Liliopsida</taxon>
        <taxon>Poales</taxon>
        <taxon>Poaceae</taxon>
        <taxon>BOP clade</taxon>
        <taxon>Oryzoideae</taxon>
        <taxon>Oryzeae</taxon>
        <taxon>Oryzinae</taxon>
        <taxon>Oryza</taxon>
        <taxon>Oryza sativa</taxon>
    </lineage>
</organism>
<evidence type="ECO:0000313" key="2">
    <source>
        <dbReference type="EMBL" id="BAD22412.1"/>
    </source>
</evidence>
<keyword evidence="1" id="KW-0812">Transmembrane</keyword>
<dbReference type="AlphaFoldDB" id="Q6K3C8"/>